<dbReference type="OrthoDB" id="10006997at2759"/>
<reference evidence="3" key="1">
    <citation type="journal article" date="2011" name="Genome Biol.">
        <title>Comparative genomics of the social amoebae Dictyostelium discoideum and Dictyostelium purpureum.</title>
        <authorList>
            <consortium name="US DOE Joint Genome Institute (JGI-PGF)"/>
            <person name="Sucgang R."/>
            <person name="Kuo A."/>
            <person name="Tian X."/>
            <person name="Salerno W."/>
            <person name="Parikh A."/>
            <person name="Feasley C.L."/>
            <person name="Dalin E."/>
            <person name="Tu H."/>
            <person name="Huang E."/>
            <person name="Barry K."/>
            <person name="Lindquist E."/>
            <person name="Shapiro H."/>
            <person name="Bruce D."/>
            <person name="Schmutz J."/>
            <person name="Salamov A."/>
            <person name="Fey P."/>
            <person name="Gaudet P."/>
            <person name="Anjard C."/>
            <person name="Babu M.M."/>
            <person name="Basu S."/>
            <person name="Bushmanova Y."/>
            <person name="van der Wel H."/>
            <person name="Katoh-Kurasawa M."/>
            <person name="Dinh C."/>
            <person name="Coutinho P.M."/>
            <person name="Saito T."/>
            <person name="Elias M."/>
            <person name="Schaap P."/>
            <person name="Kay R.R."/>
            <person name="Henrissat B."/>
            <person name="Eichinger L."/>
            <person name="Rivero F."/>
            <person name="Putnam N.H."/>
            <person name="West C.M."/>
            <person name="Loomis W.F."/>
            <person name="Chisholm R.L."/>
            <person name="Shaulsky G."/>
            <person name="Strassmann J.E."/>
            <person name="Queller D.C."/>
            <person name="Kuspa A."/>
            <person name="Grigoriev I.V."/>
        </authorList>
    </citation>
    <scope>NUCLEOTIDE SEQUENCE [LARGE SCALE GENOMIC DNA]</scope>
    <source>
        <strain evidence="3">QSDP1</strain>
    </source>
</reference>
<dbReference type="AlphaFoldDB" id="F0Z737"/>
<dbReference type="EMBL" id="GL870944">
    <property type="protein sequence ID" value="EGC40268.1"/>
    <property type="molecule type" value="Genomic_DNA"/>
</dbReference>
<dbReference type="PROSITE" id="PS50234">
    <property type="entry name" value="VWFA"/>
    <property type="match status" value="1"/>
</dbReference>
<organism evidence="2 3">
    <name type="scientific">Dictyostelium purpureum</name>
    <name type="common">Slime mold</name>
    <dbReference type="NCBI Taxonomy" id="5786"/>
    <lineage>
        <taxon>Eukaryota</taxon>
        <taxon>Amoebozoa</taxon>
        <taxon>Evosea</taxon>
        <taxon>Eumycetozoa</taxon>
        <taxon>Dictyostelia</taxon>
        <taxon>Dictyosteliales</taxon>
        <taxon>Dictyosteliaceae</taxon>
        <taxon>Dictyostelium</taxon>
    </lineage>
</organism>
<dbReference type="RefSeq" id="XP_003283204.1">
    <property type="nucleotide sequence ID" value="XM_003283156.1"/>
</dbReference>
<dbReference type="GeneID" id="10509146"/>
<dbReference type="SUPFAM" id="SSF53300">
    <property type="entry name" value="vWA-like"/>
    <property type="match status" value="1"/>
</dbReference>
<dbReference type="InParanoid" id="F0Z737"/>
<evidence type="ECO:0000313" key="3">
    <source>
        <dbReference type="Proteomes" id="UP000001064"/>
    </source>
</evidence>
<sequence length="1106" mass="127481">MDILDLNIDLFEANLIDKSVSIDGIIKGTIQIPVQQTKRKLLLIVLVDKSRSIQTAWFQIQSTLLNLFSIISNVEDQEIILEILFFNNICFRLNYNKENFRNLILNERPNGKTCFASAFSLTEDIIKKYYRIGTGLKSDKEYDPETDTAIVLLTDGAHTTVRDNKKAFKDLRNTIDYVAKGSVVVSTMGFTENSRYNDLDGIRRLLGTSPGIYQYSDPSDGSFALQEKLTFILKYVIGSSSSKKLNIKLETIYNQIDNNNGLVEKTSNLFFNDSNFKSNEKSINLVLDKYGSLDFNFNLNTNGYNIDSVKVHLDINGDSKYKQIIEIKPNIKNDSSIESKYYSKLIKLDSKINTILSEIEVYNQSNQPSDEIKKSYLEQFFKIKNEINEVDSDQLFKIKSSVRSDLVELKQQCQSMIDQLLELVNGWNRTSWSSVSNARVADITYRYLFKSTSRQRRLNLKVARNSEAIKSEAQNFNELSLDIDSFEDLEEPQSTHFESSKQMFSDLLTLSDWTEALEEKDCMGFGLSIQRPECVVDDPTQIRIQEVSTTFICKSSIEDAIKLSLNVHGQERTTGGFQVGQDVQSVAVRGRGREPINSWLPLYINKEHWKPIKYQLKNIVAYFVTLDPLAFSFDQIDSLFLVLGNMISKNDIGERELLLIFQYIRTLRQIVIDLKALPRILSQLESLLNYSIYHTQYQPKNLFVVTSYLLVLTQEELKSIFKSNSDYFKLWEHVLESSIRRACYSFFNKMEQVKIDSYLSNILYGTKDDSGNNSPDFYESLLNYKFNSIPNEDIEYEKLLKINKRSFGDNDIKKSSVNIEPVTKSILDALITLSNLLENKGYPNITGLLNSLRFIHAFSSLNKDDKVFETIDSRFGIPPQEYIETIKQSIRVDYPNNGIGRFIDTIKSYYGAKSDTPEILLNHLRTMVLQAVSYRINKHASFAILINKRETDVFTNHIECYQYIQSDVLGRIGAVLRSIQRQLEFSSQTSTALKSSSMCEFASTVPDNSKHQFRNFVHSIMDFQNIPFGEQKFIIFLSNILVSTDDFGNIYTKQVVKNIWCTGKKYNKLFFKKFGYSKTLELMKQAHHQKYLHECRNIDKIEEIEE</sequence>
<dbReference type="VEuPathDB" id="AmoebaDB:DICPUDRAFT_74209"/>
<evidence type="ECO:0000313" key="2">
    <source>
        <dbReference type="EMBL" id="EGC40268.1"/>
    </source>
</evidence>
<proteinExistence type="predicted"/>
<dbReference type="InterPro" id="IPR036465">
    <property type="entry name" value="vWFA_dom_sf"/>
</dbReference>
<feature type="domain" description="VWFA" evidence="1">
    <location>
        <begin position="42"/>
        <end position="236"/>
    </location>
</feature>
<dbReference type="Gene3D" id="3.40.50.410">
    <property type="entry name" value="von Willebrand factor, type A domain"/>
    <property type="match status" value="1"/>
</dbReference>
<dbReference type="Proteomes" id="UP000001064">
    <property type="component" value="Unassembled WGS sequence"/>
</dbReference>
<accession>F0Z737</accession>
<evidence type="ECO:0000259" key="1">
    <source>
        <dbReference type="PROSITE" id="PS50234"/>
    </source>
</evidence>
<keyword evidence="3" id="KW-1185">Reference proteome</keyword>
<dbReference type="eggNOG" id="ENOG502RRKH">
    <property type="taxonomic scope" value="Eukaryota"/>
</dbReference>
<dbReference type="KEGG" id="dpp:DICPUDRAFT_74209"/>
<dbReference type="OMA" id="HECRNID"/>
<gene>
    <name evidence="2" type="ORF">DICPUDRAFT_74209</name>
</gene>
<name>F0Z737_DICPU</name>
<protein>
    <recommendedName>
        <fullName evidence="1">VWFA domain-containing protein</fullName>
    </recommendedName>
</protein>
<dbReference type="InterPro" id="IPR002035">
    <property type="entry name" value="VWF_A"/>
</dbReference>